<evidence type="ECO:0000256" key="6">
    <source>
        <dbReference type="ARBA" id="ARBA00049157"/>
    </source>
</evidence>
<dbReference type="Gene3D" id="3.20.20.70">
    <property type="entry name" value="Aldolase class I"/>
    <property type="match status" value="1"/>
</dbReference>
<evidence type="ECO:0000313" key="10">
    <source>
        <dbReference type="Proteomes" id="UP000007468"/>
    </source>
</evidence>
<proteinExistence type="inferred from homology"/>
<comment type="similarity">
    <text evidence="2">Belongs to the OMP decarboxylase family. Type 2 subfamily.</text>
</comment>
<evidence type="ECO:0000256" key="5">
    <source>
        <dbReference type="ARBA" id="ARBA00023239"/>
    </source>
</evidence>
<dbReference type="KEGG" id="faa:HMPREF0389_00789"/>
<keyword evidence="4" id="KW-0665">Pyrimidine biosynthesis</keyword>
<evidence type="ECO:0000256" key="1">
    <source>
        <dbReference type="ARBA" id="ARBA00004861"/>
    </source>
</evidence>
<dbReference type="SUPFAM" id="SSF51366">
    <property type="entry name" value="Ribulose-phoshate binding barrel"/>
    <property type="match status" value="1"/>
</dbReference>
<dbReference type="InterPro" id="IPR018089">
    <property type="entry name" value="OMPdecase_AS"/>
</dbReference>
<dbReference type="InterPro" id="IPR013785">
    <property type="entry name" value="Aldolase_TIM"/>
</dbReference>
<evidence type="ECO:0000256" key="4">
    <source>
        <dbReference type="ARBA" id="ARBA00022975"/>
    </source>
</evidence>
<dbReference type="UniPathway" id="UPA00070">
    <property type="reaction ID" value="UER00120"/>
</dbReference>
<organism evidence="9 10">
    <name type="scientific">Filifactor alocis (strain ATCC 35896 / CCUG 47790 / D40 B5)</name>
    <name type="common">Fusobacterium alocis</name>
    <dbReference type="NCBI Taxonomy" id="546269"/>
    <lineage>
        <taxon>Bacteria</taxon>
        <taxon>Bacillati</taxon>
        <taxon>Bacillota</taxon>
        <taxon>Clostridia</taxon>
        <taxon>Peptostreptococcales</taxon>
        <taxon>Filifactoraceae</taxon>
        <taxon>Filifactor</taxon>
    </lineage>
</organism>
<evidence type="ECO:0000256" key="7">
    <source>
        <dbReference type="NCBIfam" id="TIGR02127"/>
    </source>
</evidence>
<evidence type="ECO:0000313" key="9">
    <source>
        <dbReference type="EMBL" id="EFE28867.1"/>
    </source>
</evidence>
<name>D6GQ14_FILAD</name>
<dbReference type="eggNOG" id="COG0284">
    <property type="taxonomic scope" value="Bacteria"/>
</dbReference>
<keyword evidence="5 9" id="KW-0456">Lyase</keyword>
<evidence type="ECO:0000256" key="2">
    <source>
        <dbReference type="ARBA" id="ARBA00008847"/>
    </source>
</evidence>
<dbReference type="NCBIfam" id="TIGR02127">
    <property type="entry name" value="pyrF_sub2"/>
    <property type="match status" value="1"/>
</dbReference>
<dbReference type="STRING" id="546269.HMPREF0389_00789"/>
<gene>
    <name evidence="9" type="primary">pyrF</name>
    <name evidence="9" type="ordered locus">HMPREF0389_00789</name>
</gene>
<protein>
    <recommendedName>
        <fullName evidence="7">Orotidine-5'-phosphate decarboxylase</fullName>
        <ecNumber evidence="7">4.1.1.23</ecNumber>
    </recommendedName>
</protein>
<dbReference type="PROSITE" id="PS00156">
    <property type="entry name" value="OMPDECASE"/>
    <property type="match status" value="1"/>
</dbReference>
<evidence type="ECO:0000256" key="3">
    <source>
        <dbReference type="ARBA" id="ARBA00022793"/>
    </source>
</evidence>
<dbReference type="RefSeq" id="WP_014262782.1">
    <property type="nucleotide sequence ID" value="NC_016630.1"/>
</dbReference>
<dbReference type="EMBL" id="CP002390">
    <property type="protein sequence ID" value="EFE28867.1"/>
    <property type="molecule type" value="Genomic_DNA"/>
</dbReference>
<dbReference type="InterPro" id="IPR011060">
    <property type="entry name" value="RibuloseP-bd_barrel"/>
</dbReference>
<reference evidence="10" key="1">
    <citation type="submission" date="2010-12" db="EMBL/GenBank/DDBJ databases">
        <title>The genome sequence of Filifactor alocis strain ATCC 35896.</title>
        <authorList>
            <consortium name="The Broad Institute Genome Sequencing Platform"/>
            <person name="Ward D."/>
            <person name="Earl A."/>
            <person name="Feldgarden M."/>
            <person name="Young S.K."/>
            <person name="Gargeya S."/>
            <person name="Zeng Q."/>
            <person name="Alvarado L."/>
            <person name="Berlin A."/>
            <person name="Bochicchio J."/>
            <person name="Chapman S.B."/>
            <person name="Chen Z."/>
            <person name="Freedman E."/>
            <person name="Gellesch M."/>
            <person name="Goldberg J."/>
            <person name="Griggs A."/>
            <person name="Gujja S."/>
            <person name="Heilman E."/>
            <person name="Heiman D."/>
            <person name="Howarth C."/>
            <person name="Mehta T."/>
            <person name="Neiman D."/>
            <person name="Pearson M."/>
            <person name="Roberts A."/>
            <person name="Saif S."/>
            <person name="Shea T."/>
            <person name="Shenoy N."/>
            <person name="Sisk P."/>
            <person name="Stolte C."/>
            <person name="Sykes S."/>
            <person name="White J."/>
            <person name="Yandava C."/>
            <person name="Izard J."/>
            <person name="Blanton J.M."/>
            <person name="Baranova O.V."/>
            <person name="Tanner A.C."/>
            <person name="Dewhirst F.E."/>
            <person name="Haas B."/>
            <person name="Nusbaum C."/>
            <person name="Birren B."/>
        </authorList>
    </citation>
    <scope>NUCLEOTIDE SEQUENCE [LARGE SCALE GENOMIC DNA]</scope>
    <source>
        <strain evidence="10">ATCC 35896 / D40 B5</strain>
    </source>
</reference>
<dbReference type="InterPro" id="IPR011995">
    <property type="entry name" value="OMPdecase_type-2"/>
</dbReference>
<comment type="catalytic activity">
    <reaction evidence="6">
        <text>orotidine 5'-phosphate + H(+) = UMP + CO2</text>
        <dbReference type="Rhea" id="RHEA:11596"/>
        <dbReference type="ChEBI" id="CHEBI:15378"/>
        <dbReference type="ChEBI" id="CHEBI:16526"/>
        <dbReference type="ChEBI" id="CHEBI:57538"/>
        <dbReference type="ChEBI" id="CHEBI:57865"/>
        <dbReference type="EC" id="4.1.1.23"/>
    </reaction>
</comment>
<dbReference type="CDD" id="cd04725">
    <property type="entry name" value="OMP_decarboxylase_like"/>
    <property type="match status" value="1"/>
</dbReference>
<dbReference type="InterPro" id="IPR001754">
    <property type="entry name" value="OMPdeCOase_dom"/>
</dbReference>
<accession>D6GQ14</accession>
<dbReference type="PANTHER" id="PTHR43375">
    <property type="entry name" value="OROTIDINE 5'-PHOSPHATE DECARBOXYLASE"/>
    <property type="match status" value="1"/>
</dbReference>
<feature type="domain" description="Orotidine 5'-phosphate decarboxylase" evidence="8">
    <location>
        <begin position="15"/>
        <end position="270"/>
    </location>
</feature>
<dbReference type="GO" id="GO:0006207">
    <property type="term" value="P:'de novo' pyrimidine nucleobase biosynthetic process"/>
    <property type="evidence" value="ECO:0007669"/>
    <property type="project" value="InterPro"/>
</dbReference>
<sequence length="284" mass="31553">MTMKELKKRAIEKSPLCVGIDLRENQIPLAISNGTFEVEEHFVAYAKAIVDNTKEYAACYKVQIACYEAYGLAGLRAYARILNYIRSQGEIVIADIKRGDIGSTAEMYAQGHFTGDFEADIVTLNAYMGKDAVSPYFPYFKQGKGAFILGKTSNPGSKDFQDLKVNQTEQTLSQNVLDTIYQWGKECDTGSELPCMGAVVGVNNIADIHAMKPYTDKLFLLVPGYGAQGAKIEDIRTLIADRQNGVVNVSRGMTAGIVEEKEFEQELRRRAQQFAKELLQCINK</sequence>
<evidence type="ECO:0000259" key="8">
    <source>
        <dbReference type="SMART" id="SM00934"/>
    </source>
</evidence>
<dbReference type="PANTHER" id="PTHR43375:SF1">
    <property type="entry name" value="OROTIDINE 5'-PHOSPHATE DECARBOXYLASE"/>
    <property type="match status" value="1"/>
</dbReference>
<dbReference type="PATRIC" id="fig|546269.5.peg.1280"/>
<dbReference type="Proteomes" id="UP000007468">
    <property type="component" value="Chromosome"/>
</dbReference>
<dbReference type="Pfam" id="PF00215">
    <property type="entry name" value="OMPdecase"/>
    <property type="match status" value="1"/>
</dbReference>
<dbReference type="EC" id="4.1.1.23" evidence="7"/>
<dbReference type="SMART" id="SM00934">
    <property type="entry name" value="OMPdecase"/>
    <property type="match status" value="1"/>
</dbReference>
<dbReference type="AlphaFoldDB" id="D6GQ14"/>
<keyword evidence="10" id="KW-1185">Reference proteome</keyword>
<keyword evidence="3" id="KW-0210">Decarboxylase</keyword>
<dbReference type="GO" id="GO:0004590">
    <property type="term" value="F:orotidine-5'-phosphate decarboxylase activity"/>
    <property type="evidence" value="ECO:0007669"/>
    <property type="project" value="UniProtKB-UniRule"/>
</dbReference>
<dbReference type="GO" id="GO:0044205">
    <property type="term" value="P:'de novo' UMP biosynthetic process"/>
    <property type="evidence" value="ECO:0007669"/>
    <property type="project" value="UniProtKB-UniPathway"/>
</dbReference>
<comment type="pathway">
    <text evidence="1">Pyrimidine metabolism; UMP biosynthesis via de novo pathway; UMP from orotate: step 2/2.</text>
</comment>